<name>A0ABR2ZKJ3_9AGAR</name>
<proteinExistence type="predicted"/>
<reference evidence="3 4" key="1">
    <citation type="submission" date="2024-05" db="EMBL/GenBank/DDBJ databases">
        <title>A draft genome resource for the thread blight pathogen Marasmius tenuissimus strain MS-2.</title>
        <authorList>
            <person name="Yulfo-Soto G.E."/>
            <person name="Baruah I.K."/>
            <person name="Amoako-Attah I."/>
            <person name="Bukari Y."/>
            <person name="Meinhardt L.W."/>
            <person name="Bailey B.A."/>
            <person name="Cohen S.P."/>
        </authorList>
    </citation>
    <scope>NUCLEOTIDE SEQUENCE [LARGE SCALE GENOMIC DNA]</scope>
    <source>
        <strain evidence="3 4">MS-2</strain>
    </source>
</reference>
<feature type="region of interest" description="Disordered" evidence="1">
    <location>
        <begin position="54"/>
        <end position="80"/>
    </location>
</feature>
<comment type="caution">
    <text evidence="3">The sequence shown here is derived from an EMBL/GenBank/DDBJ whole genome shotgun (WGS) entry which is preliminary data.</text>
</comment>
<dbReference type="Gene3D" id="2.60.120.650">
    <property type="entry name" value="Cupin"/>
    <property type="match status" value="1"/>
</dbReference>
<dbReference type="EMBL" id="JBBXMP010000120">
    <property type="protein sequence ID" value="KAL0061898.1"/>
    <property type="molecule type" value="Genomic_DNA"/>
</dbReference>
<sequence>MTSQTLQTNLTDCGPFVIGNLVLHAHSGGELNHLLTQDRIPIVRAAVLSKILGEDENSHSESNPAKISSPGRDLPSVSSGALAPSVLSPISAEEASLSQANALPFINLPSTQTSNTVVASTDQSLITNTSLDIEMEQSAFSMCASVPTTPSTPYDADFGFDSEPGRCTNQIATWSPSVSLVDLNHIMDADPLSSASLGDVHLQSPNSAQFPHGTDSPIMCLDNVTDPVSNCIPITIEGLPCNDMDMDVQTLVVDQAPTGSGHDGSNTAALPTELEGGTELKDELASGISLDDVVVNAPDTGEPILRQSTRDRKPVDYYTDGSVPVLNISKPKTRVKTPGAKSTPETHVSRSDSFDRKESKYHTNYLATLQRADFKPALQHPRMGGKVYYITSYGNQSYFYKAFMLRTKDQDLLDDLFDASGSLRSVPDRFAKYPANDSVLSKPLTPNPAEAGPPNKFKNRCIATFTFNTYQEKSVVELQRTFRTHPIVISDVPKIRGNSKWDETSMARIGCLKTLRQAHDASIVPQKDPNEAIIKASLSIALSEAVNVNSGKPLNFIDLPGDGEFLFPGDMSSDVLATKHTLFDLSLYNSSSSSTSWHIVSTKDAFSPIHMDAQGTATMLMVEVGAKLVFMFVPRSGDQSILSKLLYSLDVAMATDKVSVRKLAQQLDCEVQGVLLMPGDVLLMPPATYHVVFTLEPTICNGRHFFSSSTIRQTCWALFHTLILGHAITNEDHTISRGVLVRLLGFWHQLFTGNNWSSVNEDIGHTPDWSTMAGVADFLAIACVVELGPTLWQESYSGDKLPEKDVHELARARDWSREIFESYTTAHSLHLRDKTQGLVMRSRDRGSTSMWSDLRCSYFVQMMCCLIEHADRSESDMDVLEVMEEHLPSQGDLGKSLWQRFEKTMDSDTSGTLFPSVKDHWSSYEWFYITDAVNNPYMLHVVPP</sequence>
<evidence type="ECO:0000259" key="2">
    <source>
        <dbReference type="PROSITE" id="PS51184"/>
    </source>
</evidence>
<feature type="domain" description="JmjC" evidence="2">
    <location>
        <begin position="548"/>
        <end position="722"/>
    </location>
</feature>
<evidence type="ECO:0000313" key="4">
    <source>
        <dbReference type="Proteomes" id="UP001437256"/>
    </source>
</evidence>
<keyword evidence="4" id="KW-1185">Reference proteome</keyword>
<gene>
    <name evidence="3" type="ORF">AAF712_011274</name>
</gene>
<organism evidence="3 4">
    <name type="scientific">Marasmius tenuissimus</name>
    <dbReference type="NCBI Taxonomy" id="585030"/>
    <lineage>
        <taxon>Eukaryota</taxon>
        <taxon>Fungi</taxon>
        <taxon>Dikarya</taxon>
        <taxon>Basidiomycota</taxon>
        <taxon>Agaricomycotina</taxon>
        <taxon>Agaricomycetes</taxon>
        <taxon>Agaricomycetidae</taxon>
        <taxon>Agaricales</taxon>
        <taxon>Marasmiineae</taxon>
        <taxon>Marasmiaceae</taxon>
        <taxon>Marasmius</taxon>
    </lineage>
</organism>
<evidence type="ECO:0000313" key="3">
    <source>
        <dbReference type="EMBL" id="KAL0061898.1"/>
    </source>
</evidence>
<dbReference type="SUPFAM" id="SSF51197">
    <property type="entry name" value="Clavaminate synthase-like"/>
    <property type="match status" value="1"/>
</dbReference>
<accession>A0ABR2ZKJ3</accession>
<protein>
    <recommendedName>
        <fullName evidence="2">JmjC domain-containing protein</fullName>
    </recommendedName>
</protein>
<evidence type="ECO:0000256" key="1">
    <source>
        <dbReference type="SAM" id="MobiDB-lite"/>
    </source>
</evidence>
<dbReference type="Proteomes" id="UP001437256">
    <property type="component" value="Unassembled WGS sequence"/>
</dbReference>
<dbReference type="PROSITE" id="PS51184">
    <property type="entry name" value="JMJC"/>
    <property type="match status" value="1"/>
</dbReference>
<dbReference type="InterPro" id="IPR003347">
    <property type="entry name" value="JmjC_dom"/>
</dbReference>
<feature type="region of interest" description="Disordered" evidence="1">
    <location>
        <begin position="333"/>
        <end position="355"/>
    </location>
</feature>